<comment type="caution">
    <text evidence="3">The sequence shown here is derived from an EMBL/GenBank/DDBJ whole genome shotgun (WGS) entry which is preliminary data.</text>
</comment>
<dbReference type="SMART" id="SM00014">
    <property type="entry name" value="acidPPc"/>
    <property type="match status" value="1"/>
</dbReference>
<organism evidence="3 4">
    <name type="scientific">Candidatus Magasanikbacteria bacterium RIFOXYC2_FULL_42_28</name>
    <dbReference type="NCBI Taxonomy" id="1798704"/>
    <lineage>
        <taxon>Bacteria</taxon>
        <taxon>Candidatus Magasanikiibacteriota</taxon>
    </lineage>
</organism>
<dbReference type="AlphaFoldDB" id="A0A1F6NY10"/>
<dbReference type="Pfam" id="PF01569">
    <property type="entry name" value="PAP2"/>
    <property type="match status" value="1"/>
</dbReference>
<feature type="transmembrane region" description="Helical" evidence="1">
    <location>
        <begin position="6"/>
        <end position="27"/>
    </location>
</feature>
<name>A0A1F6NY10_9BACT</name>
<evidence type="ECO:0000313" key="3">
    <source>
        <dbReference type="EMBL" id="OGH88822.1"/>
    </source>
</evidence>
<dbReference type="PANTHER" id="PTHR14969">
    <property type="entry name" value="SPHINGOSINE-1-PHOSPHATE PHOSPHOHYDROLASE"/>
    <property type="match status" value="1"/>
</dbReference>
<dbReference type="EMBL" id="MFQZ01000001">
    <property type="protein sequence ID" value="OGH88822.1"/>
    <property type="molecule type" value="Genomic_DNA"/>
</dbReference>
<feature type="transmembrane region" description="Helical" evidence="1">
    <location>
        <begin position="60"/>
        <end position="88"/>
    </location>
</feature>
<evidence type="ECO:0000313" key="4">
    <source>
        <dbReference type="Proteomes" id="UP000177907"/>
    </source>
</evidence>
<keyword evidence="1" id="KW-1133">Transmembrane helix</keyword>
<proteinExistence type="predicted"/>
<dbReference type="Proteomes" id="UP000177907">
    <property type="component" value="Unassembled WGS sequence"/>
</dbReference>
<reference evidence="3 4" key="1">
    <citation type="journal article" date="2016" name="Nat. Commun.">
        <title>Thousands of microbial genomes shed light on interconnected biogeochemical processes in an aquifer system.</title>
        <authorList>
            <person name="Anantharaman K."/>
            <person name="Brown C.T."/>
            <person name="Hug L.A."/>
            <person name="Sharon I."/>
            <person name="Castelle C.J."/>
            <person name="Probst A.J."/>
            <person name="Thomas B.C."/>
            <person name="Singh A."/>
            <person name="Wilkins M.J."/>
            <person name="Karaoz U."/>
            <person name="Brodie E.L."/>
            <person name="Williams K.H."/>
            <person name="Hubbard S.S."/>
            <person name="Banfield J.F."/>
        </authorList>
    </citation>
    <scope>NUCLEOTIDE SEQUENCE [LARGE SCALE GENOMIC DNA]</scope>
</reference>
<dbReference type="Gene3D" id="1.20.144.10">
    <property type="entry name" value="Phosphatidic acid phosphatase type 2/haloperoxidase"/>
    <property type="match status" value="1"/>
</dbReference>
<dbReference type="SUPFAM" id="SSF48317">
    <property type="entry name" value="Acid phosphatase/Vanadium-dependent haloperoxidase"/>
    <property type="match status" value="1"/>
</dbReference>
<feature type="domain" description="Phosphatidic acid phosphatase type 2/haloperoxidase" evidence="2">
    <location>
        <begin position="4"/>
        <end position="115"/>
    </location>
</feature>
<accession>A0A1F6NY10</accession>
<gene>
    <name evidence="3" type="ORF">A3J93_01900</name>
</gene>
<keyword evidence="1" id="KW-0812">Transmembrane</keyword>
<evidence type="ECO:0000259" key="2">
    <source>
        <dbReference type="SMART" id="SM00014"/>
    </source>
</evidence>
<sequence>MVFLGMILFGAMWGLGIFVSILIGLAVKEPRPYLKHPEVRLLFHPLSIWKSFPSDHAFSAFLFCFMALVYGLPSVWIFLGLALWVAWGRVYSAVHYPFDIVGGASLAGLMAVLAYYLLIVVDLSF</sequence>
<feature type="transmembrane region" description="Helical" evidence="1">
    <location>
        <begin position="100"/>
        <end position="121"/>
    </location>
</feature>
<dbReference type="PANTHER" id="PTHR14969:SF13">
    <property type="entry name" value="AT30094P"/>
    <property type="match status" value="1"/>
</dbReference>
<dbReference type="STRING" id="1798704.A3J93_01900"/>
<dbReference type="InterPro" id="IPR036938">
    <property type="entry name" value="PAP2/HPO_sf"/>
</dbReference>
<evidence type="ECO:0000256" key="1">
    <source>
        <dbReference type="SAM" id="Phobius"/>
    </source>
</evidence>
<protein>
    <recommendedName>
        <fullName evidence="2">Phosphatidic acid phosphatase type 2/haloperoxidase domain-containing protein</fullName>
    </recommendedName>
</protein>
<keyword evidence="1" id="KW-0472">Membrane</keyword>
<dbReference type="InterPro" id="IPR000326">
    <property type="entry name" value="PAP2/HPO"/>
</dbReference>